<evidence type="ECO:0000259" key="8">
    <source>
        <dbReference type="Pfam" id="PF02687"/>
    </source>
</evidence>
<dbReference type="InterPro" id="IPR050250">
    <property type="entry name" value="Macrolide_Exporter_MacB"/>
</dbReference>
<feature type="transmembrane region" description="Helical" evidence="7">
    <location>
        <begin position="29"/>
        <end position="49"/>
    </location>
</feature>
<accession>A0A9Y1BLN4</accession>
<comment type="similarity">
    <text evidence="6">Belongs to the ABC-4 integral membrane protein family.</text>
</comment>
<feature type="transmembrane region" description="Helical" evidence="7">
    <location>
        <begin position="869"/>
        <end position="888"/>
    </location>
</feature>
<dbReference type="EMBL" id="CP084166">
    <property type="protein sequence ID" value="UJG41015.1"/>
    <property type="molecule type" value="Genomic_DNA"/>
</dbReference>
<feature type="transmembrane region" description="Helical" evidence="7">
    <location>
        <begin position="495"/>
        <end position="515"/>
    </location>
</feature>
<sequence>MSISGKIIAMINYIQLAFKSIISYKRRSLSIVAGLILGAAIFSSIFFYGSIVKTIAVMDIVNNIEAEVIFYPNDLGFNNPWELSNEIANEPEAKEATIIYTKSYGYISGEDFFEFSFELTENVSDTKYQPEYLNPIVIDEEDVNNEFVNSIDLVDGNLSLNEGECIVSETLSLIYGLEIGDNLPVNITASTLVFDDLTRNFTVTESVNLVTNLTISGFFNIERVRTGISFFSSEDVIFSSSNLIDEMIDSLVKHGYYIIGVKLDYSNLSVDDINKMSEEIDIFIDRIIRRHPNQLEGINLVGLVLQANSILTLIMQIIDFVLYIPALILSIILINFGADLALQERKYEVGVLKAQGASPKQIKRMIFTEIIIIGIIGETIGISLGTIGAAVVVSSYSFMNVNISQFSEAFTFLSIKAGGIITTIIVTLGILLITTNKKTKTFLKQEIAVVKTIDKPKIGFFKRIYADVFAFSFGMIGVFLSFLREINENVKFQGWAIFLQITSPILLWYASGLVASRIAPKIPQVLDKYIVRVFKRIGLLIKGSLSRRHQYFPRITLLLCLSVSLSVFTAIQGATGNEFLIQQVETNVGGDMRIELVGNINSLSISNFTGFEDKIESVVPIYYKSAELFWGGKIFIFGVDIELYSEECFWHKNAIEDYKNPKDGLDVLLADPLNNMAVDKMTANYLEIDTNSTISLTEVNKTITAEAKIVYDHAPALLDVENEWGFHALVDKRFLIAHFPDTTKIVRAVINFKLGVNVEKERLAFEFKKNFEWISDIYTYDEVLEDLQKAEGRSFGIPGLLSINYIVAITISIIGVFIFMMLIINKRRKEFAILIAEGASKKQLILLVISEILSIAIFATLFGSIIGYLFAYQFNIFISFFDSVLGFSQVTFKRNLYIPIVSLSITIVISFVSIIIATLIPAISASEVNVVEEMRVV</sequence>
<keyword evidence="4 7" id="KW-1133">Transmembrane helix</keyword>
<evidence type="ECO:0000313" key="9">
    <source>
        <dbReference type="EMBL" id="UJG41015.1"/>
    </source>
</evidence>
<dbReference type="AlphaFoldDB" id="A0A9Y1BLN4"/>
<gene>
    <name evidence="9" type="ORF">K9W45_00810</name>
</gene>
<dbReference type="Proteomes" id="UP001201020">
    <property type="component" value="Chromosome"/>
</dbReference>
<evidence type="ECO:0000256" key="2">
    <source>
        <dbReference type="ARBA" id="ARBA00022475"/>
    </source>
</evidence>
<keyword evidence="5 7" id="KW-0472">Membrane</keyword>
<reference evidence="9" key="1">
    <citation type="journal article" date="2022" name="Nat. Microbiol.">
        <title>Unique mobile elements and scalable gene flow at the prokaryote-eukaryote boundary revealed by circularized Asgard archaea genomes.</title>
        <authorList>
            <person name="Wu F."/>
            <person name="Speth D.R."/>
            <person name="Philosof A."/>
            <person name="Cremiere A."/>
            <person name="Narayanan A."/>
            <person name="Barco R.A."/>
            <person name="Connon S.A."/>
            <person name="Amend J.P."/>
            <person name="Antoshechkin I.A."/>
            <person name="Orphan V.J."/>
        </authorList>
    </citation>
    <scope>NUCLEOTIDE SEQUENCE</scope>
    <source>
        <strain evidence="9">PM71</strain>
    </source>
</reference>
<feature type="transmembrane region" description="Helical" evidence="7">
    <location>
        <begin position="413"/>
        <end position="434"/>
    </location>
</feature>
<evidence type="ECO:0000256" key="1">
    <source>
        <dbReference type="ARBA" id="ARBA00004651"/>
    </source>
</evidence>
<feature type="transmembrane region" description="Helical" evidence="7">
    <location>
        <begin position="551"/>
        <end position="571"/>
    </location>
</feature>
<organism evidence="9">
    <name type="scientific">Candidatus Heimdallarchaeum aukensis</name>
    <dbReference type="NCBI Taxonomy" id="2876573"/>
    <lineage>
        <taxon>Archaea</taxon>
        <taxon>Promethearchaeati</taxon>
        <taxon>Candidatus Heimdallarchaeota</taxon>
        <taxon>Candidatus Heimdallarchaeia (ex Rinke et al. 2021) (nom. nud.)</taxon>
        <taxon>Candidatus Heimdallarchaeales</taxon>
        <taxon>Candidatus Heimdallarchaeaceae</taxon>
        <taxon>Candidatus Heimdallarchaeum</taxon>
    </lineage>
</organism>
<dbReference type="PANTHER" id="PTHR30572">
    <property type="entry name" value="MEMBRANE COMPONENT OF TRANSPORTER-RELATED"/>
    <property type="match status" value="1"/>
</dbReference>
<feature type="transmembrane region" description="Helical" evidence="7">
    <location>
        <begin position="803"/>
        <end position="824"/>
    </location>
</feature>
<dbReference type="GO" id="GO:0022857">
    <property type="term" value="F:transmembrane transporter activity"/>
    <property type="evidence" value="ECO:0007669"/>
    <property type="project" value="TreeGrafter"/>
</dbReference>
<feature type="transmembrane region" description="Helical" evidence="7">
    <location>
        <begin position="313"/>
        <end position="336"/>
    </location>
</feature>
<protein>
    <submittedName>
        <fullName evidence="9">FtsX-like permease family protein</fullName>
    </submittedName>
</protein>
<evidence type="ECO:0000256" key="4">
    <source>
        <dbReference type="ARBA" id="ARBA00022989"/>
    </source>
</evidence>
<evidence type="ECO:0000256" key="7">
    <source>
        <dbReference type="SAM" id="Phobius"/>
    </source>
</evidence>
<dbReference type="GO" id="GO:0005886">
    <property type="term" value="C:plasma membrane"/>
    <property type="evidence" value="ECO:0007669"/>
    <property type="project" value="UniProtKB-SubCell"/>
</dbReference>
<dbReference type="Pfam" id="PF02687">
    <property type="entry name" value="FtsX"/>
    <property type="match status" value="2"/>
</dbReference>
<dbReference type="InterPro" id="IPR003838">
    <property type="entry name" value="ABC3_permease_C"/>
</dbReference>
<feature type="transmembrane region" description="Helical" evidence="7">
    <location>
        <begin position="370"/>
        <end position="393"/>
    </location>
</feature>
<proteinExistence type="inferred from homology"/>
<dbReference type="PANTHER" id="PTHR30572:SF4">
    <property type="entry name" value="ABC TRANSPORTER PERMEASE YTRF"/>
    <property type="match status" value="1"/>
</dbReference>
<feature type="transmembrane region" description="Helical" evidence="7">
    <location>
        <begin position="464"/>
        <end position="483"/>
    </location>
</feature>
<comment type="subcellular location">
    <subcellularLocation>
        <location evidence="1">Cell membrane</location>
        <topology evidence="1">Multi-pass membrane protein</topology>
    </subcellularLocation>
</comment>
<keyword evidence="2" id="KW-1003">Cell membrane</keyword>
<keyword evidence="3 7" id="KW-0812">Transmembrane</keyword>
<feature type="domain" description="ABC3 transporter permease C-terminal" evidence="8">
    <location>
        <begin position="806"/>
        <end position="928"/>
    </location>
</feature>
<feature type="transmembrane region" description="Helical" evidence="7">
    <location>
        <begin position="844"/>
        <end position="863"/>
    </location>
</feature>
<evidence type="ECO:0000256" key="3">
    <source>
        <dbReference type="ARBA" id="ARBA00022692"/>
    </source>
</evidence>
<evidence type="ECO:0000256" key="6">
    <source>
        <dbReference type="ARBA" id="ARBA00038076"/>
    </source>
</evidence>
<name>A0A9Y1BLN4_9ARCH</name>
<feature type="domain" description="ABC3 transporter permease C-terminal" evidence="8">
    <location>
        <begin position="324"/>
        <end position="432"/>
    </location>
</feature>
<evidence type="ECO:0000256" key="5">
    <source>
        <dbReference type="ARBA" id="ARBA00023136"/>
    </source>
</evidence>
<feature type="transmembrane region" description="Helical" evidence="7">
    <location>
        <begin position="900"/>
        <end position="923"/>
    </location>
</feature>